<dbReference type="InterPro" id="IPR050491">
    <property type="entry name" value="AmpC-like"/>
</dbReference>
<accession>A0ABM9PDJ8</accession>
<evidence type="ECO:0000259" key="4">
    <source>
        <dbReference type="Pfam" id="PF00144"/>
    </source>
</evidence>
<dbReference type="PANTHER" id="PTHR46825">
    <property type="entry name" value="D-ALANYL-D-ALANINE-CARBOXYPEPTIDASE/ENDOPEPTIDASE AMPH"/>
    <property type="match status" value="1"/>
</dbReference>
<dbReference type="Gene3D" id="3.40.710.10">
    <property type="entry name" value="DD-peptidase/beta-lactamase superfamily"/>
    <property type="match status" value="1"/>
</dbReference>
<keyword evidence="5" id="KW-0121">Carboxypeptidase</keyword>
<evidence type="ECO:0000313" key="6">
    <source>
        <dbReference type="Proteomes" id="UP001497527"/>
    </source>
</evidence>
<feature type="domain" description="Beta-lactamase-related" evidence="4">
    <location>
        <begin position="50"/>
        <end position="321"/>
    </location>
</feature>
<keyword evidence="5" id="KW-0378">Hydrolase</keyword>
<comment type="subcellular location">
    <subcellularLocation>
        <location evidence="1">Membrane</location>
    </subcellularLocation>
</comment>
<keyword evidence="2" id="KW-0472">Membrane</keyword>
<dbReference type="EC" id="3.4.16.4" evidence="5"/>
<dbReference type="PANTHER" id="PTHR46825:SF11">
    <property type="entry name" value="PENICILLIN-BINDING PROTEIN 4"/>
    <property type="match status" value="1"/>
</dbReference>
<protein>
    <submittedName>
        <fullName evidence="5">D-alanyl-D-alanine carboxypeptidase</fullName>
        <ecNumber evidence="5">3.4.16.4</ecNumber>
    </submittedName>
</protein>
<dbReference type="GO" id="GO:0009002">
    <property type="term" value="F:serine-type D-Ala-D-Ala carboxypeptidase activity"/>
    <property type="evidence" value="ECO:0007669"/>
    <property type="project" value="UniProtKB-EC"/>
</dbReference>
<dbReference type="Pfam" id="PF00144">
    <property type="entry name" value="Beta-lactamase"/>
    <property type="match status" value="1"/>
</dbReference>
<gene>
    <name evidence="5" type="ORF">T190423A01A_40242</name>
</gene>
<dbReference type="SUPFAM" id="SSF56601">
    <property type="entry name" value="beta-lactamase/transpeptidase-like"/>
    <property type="match status" value="1"/>
</dbReference>
<keyword evidence="5" id="KW-0645">Protease</keyword>
<sequence length="435" mass="49437">MNSSKLITLILLLLLQQIASAQQSLTQLTEKYTPYLKELNQDITILTSTKGKTAVANIGKRNFNEHTVFNIGSATKKMTAILILQEAEKGNLKLSDSIGTYLQAIQNVDNSLTIEALLRHRSGLGEIVGRNYTEEYFAKSDSAYNQNILNRIPAGNLEKVGKYQYCNTNYILLGKILEKVADKSYFDLLEERIFQPANMQESYPYLSKSLNNLAPPTHRGKDVSKFLDHRFFSNYAYAAGSVASTLHDMQLFYNHLFEKKTLLSENSLKLLTSFDDANYGLGMIQFKDGYIGHGGNNLGYAYREYYNPQEKKLILCFSNGEIIPFNKILKKELFDYINGKPSTISFSKNITSQFKGALGKYQFDTHGMKMQMEIIEKNNHIYFLTQGAQVILVSKEENKLYNGSFGIELEVNPQKNDELIFRQNGLETTIKRINP</sequence>
<feature type="signal peptide" evidence="3">
    <location>
        <begin position="1"/>
        <end position="21"/>
    </location>
</feature>
<reference evidence="5 6" key="1">
    <citation type="submission" date="2024-05" db="EMBL/GenBank/DDBJ databases">
        <authorList>
            <person name="Duchaud E."/>
        </authorList>
    </citation>
    <scope>NUCLEOTIDE SEQUENCE [LARGE SCALE GENOMIC DNA]</scope>
    <source>
        <strain evidence="5">Ena-SAMPLE-TAB-13-05-2024-13:56:06:370-140308</strain>
    </source>
</reference>
<evidence type="ECO:0000256" key="3">
    <source>
        <dbReference type="SAM" id="SignalP"/>
    </source>
</evidence>
<evidence type="ECO:0000313" key="5">
    <source>
        <dbReference type="EMBL" id="CAL2103649.1"/>
    </source>
</evidence>
<comment type="caution">
    <text evidence="5">The sequence shown here is derived from an EMBL/GenBank/DDBJ whole genome shotgun (WGS) entry which is preliminary data.</text>
</comment>
<dbReference type="EMBL" id="CAXJIO010000013">
    <property type="protein sequence ID" value="CAL2103649.1"/>
    <property type="molecule type" value="Genomic_DNA"/>
</dbReference>
<dbReference type="RefSeq" id="WP_348717844.1">
    <property type="nucleotide sequence ID" value="NZ_CAXJIO010000013.1"/>
</dbReference>
<evidence type="ECO:0000256" key="2">
    <source>
        <dbReference type="ARBA" id="ARBA00023136"/>
    </source>
</evidence>
<dbReference type="InterPro" id="IPR012338">
    <property type="entry name" value="Beta-lactam/transpept-like"/>
</dbReference>
<dbReference type="Proteomes" id="UP001497527">
    <property type="component" value="Unassembled WGS sequence"/>
</dbReference>
<organism evidence="5 6">
    <name type="scientific">Tenacibaculum polynesiense</name>
    <dbReference type="NCBI Taxonomy" id="3137857"/>
    <lineage>
        <taxon>Bacteria</taxon>
        <taxon>Pseudomonadati</taxon>
        <taxon>Bacteroidota</taxon>
        <taxon>Flavobacteriia</taxon>
        <taxon>Flavobacteriales</taxon>
        <taxon>Flavobacteriaceae</taxon>
        <taxon>Tenacibaculum</taxon>
    </lineage>
</organism>
<evidence type="ECO:0000256" key="1">
    <source>
        <dbReference type="ARBA" id="ARBA00004370"/>
    </source>
</evidence>
<name>A0ABM9PDJ8_9FLAO</name>
<proteinExistence type="predicted"/>
<dbReference type="InterPro" id="IPR001466">
    <property type="entry name" value="Beta-lactam-related"/>
</dbReference>
<feature type="chain" id="PRO_5047120361" evidence="3">
    <location>
        <begin position="22"/>
        <end position="435"/>
    </location>
</feature>
<keyword evidence="3" id="KW-0732">Signal</keyword>
<keyword evidence="6" id="KW-1185">Reference proteome</keyword>